<evidence type="ECO:0000256" key="3">
    <source>
        <dbReference type="ARBA" id="ARBA00022679"/>
    </source>
</evidence>
<dbReference type="InterPro" id="IPR000719">
    <property type="entry name" value="Prot_kinase_dom"/>
</dbReference>
<name>A0A7D6VC47_9NOCA</name>
<organism evidence="11 12">
    <name type="scientific">Nocardia huaxiensis</name>
    <dbReference type="NCBI Taxonomy" id="2755382"/>
    <lineage>
        <taxon>Bacteria</taxon>
        <taxon>Bacillati</taxon>
        <taxon>Actinomycetota</taxon>
        <taxon>Actinomycetes</taxon>
        <taxon>Mycobacteriales</taxon>
        <taxon>Nocardiaceae</taxon>
        <taxon>Nocardia</taxon>
    </lineage>
</organism>
<feature type="transmembrane region" description="Helical" evidence="9">
    <location>
        <begin position="403"/>
        <end position="424"/>
    </location>
</feature>
<keyword evidence="5 11" id="KW-0418">Kinase</keyword>
<keyword evidence="4 7" id="KW-0547">Nucleotide-binding</keyword>
<keyword evidence="3" id="KW-0808">Transferase</keyword>
<dbReference type="GO" id="GO:0005524">
    <property type="term" value="F:ATP binding"/>
    <property type="evidence" value="ECO:0007669"/>
    <property type="project" value="UniProtKB-UniRule"/>
</dbReference>
<dbReference type="PROSITE" id="PS00107">
    <property type="entry name" value="PROTEIN_KINASE_ATP"/>
    <property type="match status" value="1"/>
</dbReference>
<dbReference type="PANTHER" id="PTHR43289:SF6">
    <property type="entry name" value="SERINE_THREONINE-PROTEIN KINASE NEKL-3"/>
    <property type="match status" value="1"/>
</dbReference>
<dbReference type="RefSeq" id="WP_181584036.1">
    <property type="nucleotide sequence ID" value="NZ_CP059399.1"/>
</dbReference>
<gene>
    <name evidence="11" type="ORF">H0264_12035</name>
</gene>
<keyword evidence="2 11" id="KW-0723">Serine/threonine-protein kinase</keyword>
<protein>
    <recommendedName>
        <fullName evidence="1">non-specific serine/threonine protein kinase</fullName>
        <ecNumber evidence="1">2.7.11.1</ecNumber>
    </recommendedName>
</protein>
<sequence length="749" mass="80201">MATQDRSFAVGSRFGPYRLDRLLGRGGMGEVYQAYDVVKDRTVAVKVLSARLSDDPVYRERFQRESHAAARLKEPHVIPIHDYGEIDGHLFIDMRLVEGANLRAVLRARGPLPPRLAVYVVRQIAAAVDAAHADNLVHRDIKPDNILVTEDDFAYLVDFGIAQSATDHSLTATGSAVGSFAYMSPERFTSRSVGPSADIYALACVLYECLVGTRPFAADSDGEVMRAHMFEQPPRPSMVRPGLPAALDDVVARGMAKTPRDRYRTATELAIAARSALGRGATLPDPDEDTLDSLPVVRAAGPTGESDSGTETSEPTIASAASAPTEGSVVVSAITDRSGVISTPTDVPGAVALPFRAPLVDDSGGGGSAQRAGDGGSTESGGSGVPATGSASATSPRRNWRRLLVVLGTVAVLFASVGFAGWSWTQRATEGRPIADATAWTGPDVELMSLIGGGSYHRWNCTHQEPDSTMTAMVFCDPNPEADAPHAKFFRFRTAERMNEYYRAQLLTALRATACPDDPAGADGPLLAVGVPIGRKACWSGVNRTTGVATPSLVVTHDKLLILIVQIWPDPEREVSRDYVARKGGHWMLDPTEANDPDVFTAADAEVLDQLGRVGSRRTCRHQEPPRPSEVVSRLWCTGGKDSPAVQFFGFPDTASASQTYEGDVALLNSRACDNPQGGRDAAWWRDNEPIGRYLCYTVAGGVGDLTCLLAMHTSAHVLALVCTAENDEPSNSPKTEAALLTWFKEKFG</sequence>
<dbReference type="Pfam" id="PF00069">
    <property type="entry name" value="Pkinase"/>
    <property type="match status" value="1"/>
</dbReference>
<dbReference type="EMBL" id="CP059399">
    <property type="protein sequence ID" value="QLY32872.1"/>
    <property type="molecule type" value="Genomic_DNA"/>
</dbReference>
<evidence type="ECO:0000256" key="5">
    <source>
        <dbReference type="ARBA" id="ARBA00022777"/>
    </source>
</evidence>
<dbReference type="AlphaFoldDB" id="A0A7D6VC47"/>
<feature type="binding site" evidence="7">
    <location>
        <position position="46"/>
    </location>
    <ligand>
        <name>ATP</name>
        <dbReference type="ChEBI" id="CHEBI:30616"/>
    </ligand>
</feature>
<evidence type="ECO:0000256" key="6">
    <source>
        <dbReference type="ARBA" id="ARBA00022840"/>
    </source>
</evidence>
<keyword evidence="9" id="KW-0472">Membrane</keyword>
<dbReference type="SMART" id="SM00220">
    <property type="entry name" value="S_TKc"/>
    <property type="match status" value="1"/>
</dbReference>
<dbReference type="InterPro" id="IPR011009">
    <property type="entry name" value="Kinase-like_dom_sf"/>
</dbReference>
<evidence type="ECO:0000259" key="10">
    <source>
        <dbReference type="PROSITE" id="PS50011"/>
    </source>
</evidence>
<evidence type="ECO:0000256" key="8">
    <source>
        <dbReference type="SAM" id="MobiDB-lite"/>
    </source>
</evidence>
<dbReference type="EC" id="2.7.11.1" evidence="1"/>
<dbReference type="InterPro" id="IPR017441">
    <property type="entry name" value="Protein_kinase_ATP_BS"/>
</dbReference>
<dbReference type="PANTHER" id="PTHR43289">
    <property type="entry name" value="MITOGEN-ACTIVATED PROTEIN KINASE KINASE KINASE 20-RELATED"/>
    <property type="match status" value="1"/>
</dbReference>
<dbReference type="FunFam" id="1.10.510.10:FF:000021">
    <property type="entry name" value="Serine/threonine protein kinase"/>
    <property type="match status" value="1"/>
</dbReference>
<reference evidence="11 12" key="1">
    <citation type="submission" date="2020-07" db="EMBL/GenBank/DDBJ databases">
        <authorList>
            <person name="Zhuang K."/>
            <person name="Ran Y."/>
        </authorList>
    </citation>
    <scope>NUCLEOTIDE SEQUENCE [LARGE SCALE GENOMIC DNA]</scope>
    <source>
        <strain evidence="11 12">WCH-YHL-001</strain>
    </source>
</reference>
<feature type="domain" description="Protein kinase" evidence="10">
    <location>
        <begin position="17"/>
        <end position="277"/>
    </location>
</feature>
<dbReference type="Gene3D" id="1.10.510.10">
    <property type="entry name" value="Transferase(Phosphotransferase) domain 1"/>
    <property type="match status" value="1"/>
</dbReference>
<keyword evidence="6 7" id="KW-0067">ATP-binding</keyword>
<dbReference type="GO" id="GO:0004674">
    <property type="term" value="F:protein serine/threonine kinase activity"/>
    <property type="evidence" value="ECO:0007669"/>
    <property type="project" value="UniProtKB-KW"/>
</dbReference>
<dbReference type="KEGG" id="nhu:H0264_12035"/>
<dbReference type="Gene3D" id="3.30.200.20">
    <property type="entry name" value="Phosphorylase Kinase, domain 1"/>
    <property type="match status" value="1"/>
</dbReference>
<dbReference type="InterPro" id="IPR008271">
    <property type="entry name" value="Ser/Thr_kinase_AS"/>
</dbReference>
<accession>A0A7D6VC47</accession>
<feature type="region of interest" description="Disordered" evidence="8">
    <location>
        <begin position="361"/>
        <end position="394"/>
    </location>
</feature>
<dbReference type="Proteomes" id="UP000515512">
    <property type="component" value="Chromosome"/>
</dbReference>
<proteinExistence type="predicted"/>
<keyword evidence="9" id="KW-1133">Transmembrane helix</keyword>
<keyword evidence="9" id="KW-0812">Transmembrane</keyword>
<dbReference type="PROSITE" id="PS00108">
    <property type="entry name" value="PROTEIN_KINASE_ST"/>
    <property type="match status" value="1"/>
</dbReference>
<evidence type="ECO:0000313" key="11">
    <source>
        <dbReference type="EMBL" id="QLY32872.1"/>
    </source>
</evidence>
<dbReference type="CDD" id="cd14014">
    <property type="entry name" value="STKc_PknB_like"/>
    <property type="match status" value="1"/>
</dbReference>
<feature type="compositionally biased region" description="Gly residues" evidence="8">
    <location>
        <begin position="363"/>
        <end position="384"/>
    </location>
</feature>
<feature type="compositionally biased region" description="Polar residues" evidence="8">
    <location>
        <begin position="305"/>
        <end position="316"/>
    </location>
</feature>
<feature type="region of interest" description="Disordered" evidence="8">
    <location>
        <begin position="298"/>
        <end position="327"/>
    </location>
</feature>
<evidence type="ECO:0000256" key="7">
    <source>
        <dbReference type="PROSITE-ProRule" id="PRU10141"/>
    </source>
</evidence>
<dbReference type="SUPFAM" id="SSF56112">
    <property type="entry name" value="Protein kinase-like (PK-like)"/>
    <property type="match status" value="1"/>
</dbReference>
<evidence type="ECO:0000256" key="1">
    <source>
        <dbReference type="ARBA" id="ARBA00012513"/>
    </source>
</evidence>
<dbReference type="FunFam" id="3.30.200.20:FF:000348">
    <property type="entry name" value="Serine/threonine protein kinase"/>
    <property type="match status" value="1"/>
</dbReference>
<dbReference type="PROSITE" id="PS50011">
    <property type="entry name" value="PROTEIN_KINASE_DOM"/>
    <property type="match status" value="1"/>
</dbReference>
<evidence type="ECO:0000256" key="2">
    <source>
        <dbReference type="ARBA" id="ARBA00022527"/>
    </source>
</evidence>
<evidence type="ECO:0000256" key="9">
    <source>
        <dbReference type="SAM" id="Phobius"/>
    </source>
</evidence>
<evidence type="ECO:0000313" key="12">
    <source>
        <dbReference type="Proteomes" id="UP000515512"/>
    </source>
</evidence>
<evidence type="ECO:0000256" key="4">
    <source>
        <dbReference type="ARBA" id="ARBA00022741"/>
    </source>
</evidence>
<keyword evidence="12" id="KW-1185">Reference proteome</keyword>